<evidence type="ECO:0000256" key="1">
    <source>
        <dbReference type="ARBA" id="ARBA00023015"/>
    </source>
</evidence>
<evidence type="ECO:0000256" key="3">
    <source>
        <dbReference type="ARBA" id="ARBA00023163"/>
    </source>
</evidence>
<accession>A0A2A9D2H6</accession>
<dbReference type="InterPro" id="IPR047640">
    <property type="entry name" value="RpiR-like"/>
</dbReference>
<dbReference type="Gene3D" id="1.10.10.10">
    <property type="entry name" value="Winged helix-like DNA-binding domain superfamily/Winged helix DNA-binding domain"/>
    <property type="match status" value="1"/>
</dbReference>
<dbReference type="InterPro" id="IPR009057">
    <property type="entry name" value="Homeodomain-like_sf"/>
</dbReference>
<feature type="domain" description="SIS" evidence="5">
    <location>
        <begin position="129"/>
        <end position="269"/>
    </location>
</feature>
<dbReference type="InterPro" id="IPR036388">
    <property type="entry name" value="WH-like_DNA-bd_sf"/>
</dbReference>
<dbReference type="GO" id="GO:0097367">
    <property type="term" value="F:carbohydrate derivative binding"/>
    <property type="evidence" value="ECO:0007669"/>
    <property type="project" value="InterPro"/>
</dbReference>
<gene>
    <name evidence="6" type="ORF">ATL40_1643</name>
</gene>
<dbReference type="OrthoDB" id="370421at2"/>
<dbReference type="PANTHER" id="PTHR30514:SF1">
    <property type="entry name" value="HTH-TYPE TRANSCRIPTIONAL REGULATOR HEXR-RELATED"/>
    <property type="match status" value="1"/>
</dbReference>
<keyword evidence="7" id="KW-1185">Reference proteome</keyword>
<dbReference type="RefSeq" id="WP_098469096.1">
    <property type="nucleotide sequence ID" value="NZ_PDJD01000001.1"/>
</dbReference>
<dbReference type="Gene3D" id="3.40.50.10490">
    <property type="entry name" value="Glucose-6-phosphate isomerase like protein, domain 1"/>
    <property type="match status" value="1"/>
</dbReference>
<dbReference type="InterPro" id="IPR001347">
    <property type="entry name" value="SIS_dom"/>
</dbReference>
<dbReference type="CDD" id="cd05013">
    <property type="entry name" value="SIS_RpiR"/>
    <property type="match status" value="1"/>
</dbReference>
<sequence length="286" mass="30829">MQQDALELVRLSRDRLSAQEGKVAAVVLERPEALLDATAGDLAILCEVSPATVARFCQSVGFSGYREFRIAMAATVSRGQAELERFELDTDEIDPADGIEDVIAKVRFHEVSAIEQTLRSLDRDSLERAVASVVAARRIEIVGFGASGLTAQDLHQKLRRIGHSCAYSPDVHLALPSAAVLAPGDCVLAVSHSGRTGEVLSVLDVALEAGATAIAVTNDPDSPLAHRADIVLTTRATERRFRSGAMASRSAQHAVLDVLFIRTAQETFGESSELLRRTYEAVARRQ</sequence>
<dbReference type="Proteomes" id="UP000224915">
    <property type="component" value="Unassembled WGS sequence"/>
</dbReference>
<evidence type="ECO:0000259" key="5">
    <source>
        <dbReference type="PROSITE" id="PS51464"/>
    </source>
</evidence>
<dbReference type="AlphaFoldDB" id="A0A2A9D2H6"/>
<dbReference type="GO" id="GO:0003677">
    <property type="term" value="F:DNA binding"/>
    <property type="evidence" value="ECO:0007669"/>
    <property type="project" value="UniProtKB-KW"/>
</dbReference>
<dbReference type="InterPro" id="IPR046348">
    <property type="entry name" value="SIS_dom_sf"/>
</dbReference>
<dbReference type="PROSITE" id="PS51464">
    <property type="entry name" value="SIS"/>
    <property type="match status" value="1"/>
</dbReference>
<keyword evidence="2" id="KW-0238">DNA-binding</keyword>
<dbReference type="GO" id="GO:1901135">
    <property type="term" value="P:carbohydrate derivative metabolic process"/>
    <property type="evidence" value="ECO:0007669"/>
    <property type="project" value="InterPro"/>
</dbReference>
<keyword evidence="1" id="KW-0805">Transcription regulation</keyword>
<dbReference type="Pfam" id="PF01418">
    <property type="entry name" value="HTH_6"/>
    <property type="match status" value="1"/>
</dbReference>
<dbReference type="EMBL" id="PDJD01000001">
    <property type="protein sequence ID" value="PFG20060.1"/>
    <property type="molecule type" value="Genomic_DNA"/>
</dbReference>
<dbReference type="Pfam" id="PF01380">
    <property type="entry name" value="SIS"/>
    <property type="match status" value="1"/>
</dbReference>
<comment type="caution">
    <text evidence="6">The sequence shown here is derived from an EMBL/GenBank/DDBJ whole genome shotgun (WGS) entry which is preliminary data.</text>
</comment>
<dbReference type="GO" id="GO:0003700">
    <property type="term" value="F:DNA-binding transcription factor activity"/>
    <property type="evidence" value="ECO:0007669"/>
    <property type="project" value="InterPro"/>
</dbReference>
<evidence type="ECO:0000313" key="6">
    <source>
        <dbReference type="EMBL" id="PFG20060.1"/>
    </source>
</evidence>
<dbReference type="InterPro" id="IPR000281">
    <property type="entry name" value="HTH_RpiR"/>
</dbReference>
<dbReference type="PROSITE" id="PS51071">
    <property type="entry name" value="HTH_RPIR"/>
    <property type="match status" value="1"/>
</dbReference>
<dbReference type="InterPro" id="IPR035472">
    <property type="entry name" value="RpiR-like_SIS"/>
</dbReference>
<evidence type="ECO:0000313" key="7">
    <source>
        <dbReference type="Proteomes" id="UP000224915"/>
    </source>
</evidence>
<evidence type="ECO:0000256" key="2">
    <source>
        <dbReference type="ARBA" id="ARBA00023125"/>
    </source>
</evidence>
<dbReference type="SUPFAM" id="SSF46689">
    <property type="entry name" value="Homeodomain-like"/>
    <property type="match status" value="1"/>
</dbReference>
<dbReference type="PANTHER" id="PTHR30514">
    <property type="entry name" value="GLUCOKINASE"/>
    <property type="match status" value="1"/>
</dbReference>
<reference evidence="6 7" key="1">
    <citation type="submission" date="2017-10" db="EMBL/GenBank/DDBJ databases">
        <title>Sequencing the genomes of 1000 actinobacteria strains.</title>
        <authorList>
            <person name="Klenk H.-P."/>
        </authorList>
    </citation>
    <scope>NUCLEOTIDE SEQUENCE [LARGE SCALE GENOMIC DNA]</scope>
    <source>
        <strain evidence="6 7">DSM 21801</strain>
    </source>
</reference>
<name>A0A2A9D2H6_9MICO</name>
<proteinExistence type="predicted"/>
<dbReference type="SUPFAM" id="SSF53697">
    <property type="entry name" value="SIS domain"/>
    <property type="match status" value="1"/>
</dbReference>
<organism evidence="6 7">
    <name type="scientific">Serinibacter salmoneus</name>
    <dbReference type="NCBI Taxonomy" id="556530"/>
    <lineage>
        <taxon>Bacteria</taxon>
        <taxon>Bacillati</taxon>
        <taxon>Actinomycetota</taxon>
        <taxon>Actinomycetes</taxon>
        <taxon>Micrococcales</taxon>
        <taxon>Beutenbergiaceae</taxon>
        <taxon>Serinibacter</taxon>
    </lineage>
</organism>
<evidence type="ECO:0000259" key="4">
    <source>
        <dbReference type="PROSITE" id="PS51071"/>
    </source>
</evidence>
<feature type="domain" description="HTH rpiR-type" evidence="4">
    <location>
        <begin position="3"/>
        <end position="79"/>
    </location>
</feature>
<keyword evidence="3" id="KW-0804">Transcription</keyword>
<protein>
    <submittedName>
        <fullName evidence="6">RpiR family transcriptional regulator</fullName>
    </submittedName>
</protein>